<proteinExistence type="predicted"/>
<evidence type="ECO:0000313" key="1">
    <source>
        <dbReference type="EMBL" id="MDO7905174.1"/>
    </source>
</evidence>
<gene>
    <name evidence="1" type="primary">spoIIIAB</name>
    <name evidence="1" type="ORF">Q5741_01940</name>
</gene>
<sequence>MLKMTGALLVMLAATLGGWYQAGLYARRPRQIRELITALQRLMTEINYGFTPLPEAMSKMGHQQREPLRSLFHRAARLMEPGTGKSAQDSLHQAIEECWGATAMKQPEKEALRQLGFSLGTSDRQDQLKHVSLTIQQLSLEETAALADQQRYEKMWRSLGMLCGALVVILIF</sequence>
<dbReference type="NCBIfam" id="TIGR02833">
    <property type="entry name" value="spore_III_AB"/>
    <property type="match status" value="1"/>
</dbReference>
<keyword evidence="2" id="KW-1185">Reference proteome</keyword>
<name>A0ABT9C7D4_9BACL</name>
<comment type="caution">
    <text evidence="1">The sequence shown here is derived from an EMBL/GenBank/DDBJ whole genome shotgun (WGS) entry which is preliminary data.</text>
</comment>
<reference evidence="1 2" key="1">
    <citation type="submission" date="2023-07" db="EMBL/GenBank/DDBJ databases">
        <title>Paenibacillus sp. JX-17 nov. isolated from soil.</title>
        <authorList>
            <person name="Wan Y."/>
            <person name="Liu B."/>
        </authorList>
    </citation>
    <scope>NUCLEOTIDE SEQUENCE [LARGE SCALE GENOMIC DNA]</scope>
    <source>
        <strain evidence="1 2">JX-17</strain>
    </source>
</reference>
<protein>
    <submittedName>
        <fullName evidence="1">Stage III sporulation protein SpoIIIAB</fullName>
    </submittedName>
</protein>
<organism evidence="1 2">
    <name type="scientific">Paenibacillus lacisoli</name>
    <dbReference type="NCBI Taxonomy" id="3064525"/>
    <lineage>
        <taxon>Bacteria</taxon>
        <taxon>Bacillati</taxon>
        <taxon>Bacillota</taxon>
        <taxon>Bacilli</taxon>
        <taxon>Bacillales</taxon>
        <taxon>Paenibacillaceae</taxon>
        <taxon>Paenibacillus</taxon>
    </lineage>
</organism>
<dbReference type="RefSeq" id="WP_305022354.1">
    <property type="nucleotide sequence ID" value="NZ_JAUQTB010000001.1"/>
</dbReference>
<accession>A0ABT9C7D4</accession>
<dbReference type="PIRSF" id="PIRSF021435">
    <property type="entry name" value="SpoIIIAB"/>
    <property type="match status" value="1"/>
</dbReference>
<dbReference type="Proteomes" id="UP001240171">
    <property type="component" value="Unassembled WGS sequence"/>
</dbReference>
<evidence type="ECO:0000313" key="2">
    <source>
        <dbReference type="Proteomes" id="UP001240171"/>
    </source>
</evidence>
<dbReference type="Pfam" id="PF09548">
    <property type="entry name" value="Spore_III_AB"/>
    <property type="match status" value="1"/>
</dbReference>
<dbReference type="EMBL" id="JAUQTB010000001">
    <property type="protein sequence ID" value="MDO7905174.1"/>
    <property type="molecule type" value="Genomic_DNA"/>
</dbReference>
<dbReference type="InterPro" id="IPR014198">
    <property type="entry name" value="Spore_III_AB"/>
</dbReference>